<evidence type="ECO:0008006" key="3">
    <source>
        <dbReference type="Google" id="ProtNLM"/>
    </source>
</evidence>
<proteinExistence type="predicted"/>
<dbReference type="AlphaFoldDB" id="A0A9P4LQ87"/>
<dbReference type="EMBL" id="ML978172">
    <property type="protein sequence ID" value="KAF2032477.1"/>
    <property type="molecule type" value="Genomic_DNA"/>
</dbReference>
<reference evidence="1" key="1">
    <citation type="journal article" date="2020" name="Stud. Mycol.">
        <title>101 Dothideomycetes genomes: a test case for predicting lifestyles and emergence of pathogens.</title>
        <authorList>
            <person name="Haridas S."/>
            <person name="Albert R."/>
            <person name="Binder M."/>
            <person name="Bloem J."/>
            <person name="Labutti K."/>
            <person name="Salamov A."/>
            <person name="Andreopoulos B."/>
            <person name="Baker S."/>
            <person name="Barry K."/>
            <person name="Bills G."/>
            <person name="Bluhm B."/>
            <person name="Cannon C."/>
            <person name="Castanera R."/>
            <person name="Culley D."/>
            <person name="Daum C."/>
            <person name="Ezra D."/>
            <person name="Gonzalez J."/>
            <person name="Henrissat B."/>
            <person name="Kuo A."/>
            <person name="Liang C."/>
            <person name="Lipzen A."/>
            <person name="Lutzoni F."/>
            <person name="Magnuson J."/>
            <person name="Mondo S."/>
            <person name="Nolan M."/>
            <person name="Ohm R."/>
            <person name="Pangilinan J."/>
            <person name="Park H.-J."/>
            <person name="Ramirez L."/>
            <person name="Alfaro M."/>
            <person name="Sun H."/>
            <person name="Tritt A."/>
            <person name="Yoshinaga Y."/>
            <person name="Zwiers L.-H."/>
            <person name="Turgeon B."/>
            <person name="Goodwin S."/>
            <person name="Spatafora J."/>
            <person name="Crous P."/>
            <person name="Grigoriev I."/>
        </authorList>
    </citation>
    <scope>NUCLEOTIDE SEQUENCE</scope>
    <source>
        <strain evidence="1">CBS 110217</strain>
    </source>
</reference>
<dbReference type="InterPro" id="IPR050977">
    <property type="entry name" value="Fungal_Meroterpenoid_Isomerase"/>
</dbReference>
<name>A0A9P4LQ87_9PLEO</name>
<dbReference type="PANTHER" id="PTHR39598">
    <property type="entry name" value="AUSTINOL SYNTHESIS PROTEIN F-RELATED"/>
    <property type="match status" value="1"/>
</dbReference>
<organism evidence="1 2">
    <name type="scientific">Setomelanomma holmii</name>
    <dbReference type="NCBI Taxonomy" id="210430"/>
    <lineage>
        <taxon>Eukaryota</taxon>
        <taxon>Fungi</taxon>
        <taxon>Dikarya</taxon>
        <taxon>Ascomycota</taxon>
        <taxon>Pezizomycotina</taxon>
        <taxon>Dothideomycetes</taxon>
        <taxon>Pleosporomycetidae</taxon>
        <taxon>Pleosporales</taxon>
        <taxon>Pleosporineae</taxon>
        <taxon>Phaeosphaeriaceae</taxon>
        <taxon>Setomelanomma</taxon>
    </lineage>
</organism>
<evidence type="ECO:0000313" key="1">
    <source>
        <dbReference type="EMBL" id="KAF2032477.1"/>
    </source>
</evidence>
<dbReference type="OrthoDB" id="3758478at2759"/>
<keyword evidence="2" id="KW-1185">Reference proteome</keyword>
<dbReference type="PANTHER" id="PTHR39598:SF1">
    <property type="entry name" value="AUSTINOID BIOSYNTHESIS CLUSTERS PROTEIN F-RELATED"/>
    <property type="match status" value="1"/>
</dbReference>
<gene>
    <name evidence="1" type="ORF">EK21DRAFT_109857</name>
</gene>
<evidence type="ECO:0000313" key="2">
    <source>
        <dbReference type="Proteomes" id="UP000799777"/>
    </source>
</evidence>
<dbReference type="Gene3D" id="3.10.450.50">
    <property type="match status" value="1"/>
</dbReference>
<accession>A0A9P4LQ87</accession>
<comment type="caution">
    <text evidence="1">The sequence shown here is derived from an EMBL/GenBank/DDBJ whole genome shotgun (WGS) entry which is preliminary data.</text>
</comment>
<dbReference type="Proteomes" id="UP000799777">
    <property type="component" value="Unassembled WGS sequence"/>
</dbReference>
<sequence>MSKNSSELQRIAAAFLRGFTELSAEDHVALRSPTCNHIFAPSSLSIPTKTNEQFASHLTNNLIPLLAHFSVTAKEIHINEAARQITIWATGVPEFREEVKDGEEKEWEYVGEYIFILNMNDDGKIERVLEFLDSLATERLRGLMVRARKNLGADGKAW</sequence>
<protein>
    <recommendedName>
        <fullName evidence="3">SnoaL-like domain-containing protein</fullName>
    </recommendedName>
</protein>